<feature type="domain" description="Carbohydrate kinase FGGY C-terminal" evidence="10">
    <location>
        <begin position="255"/>
        <end position="442"/>
    </location>
</feature>
<dbReference type="Proteomes" id="UP000199103">
    <property type="component" value="Chromosome I"/>
</dbReference>
<dbReference type="InterPro" id="IPR000577">
    <property type="entry name" value="Carb_kinase_FGGY"/>
</dbReference>
<evidence type="ECO:0000259" key="10">
    <source>
        <dbReference type="Pfam" id="PF02782"/>
    </source>
</evidence>
<dbReference type="EC" id="2.7.1.17" evidence="7"/>
<keyword evidence="7" id="KW-0119">Carbohydrate metabolism</keyword>
<dbReference type="NCBIfam" id="TIGR01312">
    <property type="entry name" value="XylB"/>
    <property type="match status" value="1"/>
</dbReference>
<keyword evidence="2 7" id="KW-0859">Xylose metabolism</keyword>
<dbReference type="Pfam" id="PF02782">
    <property type="entry name" value="FGGY_C"/>
    <property type="match status" value="1"/>
</dbReference>
<dbReference type="InterPro" id="IPR006000">
    <property type="entry name" value="Xylulokinase"/>
</dbReference>
<evidence type="ECO:0000256" key="8">
    <source>
        <dbReference type="SAM" id="MobiDB-lite"/>
    </source>
</evidence>
<feature type="region of interest" description="Disordered" evidence="8">
    <location>
        <begin position="458"/>
        <end position="477"/>
    </location>
</feature>
<accession>A0A1H1PXX5</accession>
<evidence type="ECO:0000256" key="5">
    <source>
        <dbReference type="ARBA" id="ARBA00022777"/>
    </source>
</evidence>
<dbReference type="Pfam" id="PF00370">
    <property type="entry name" value="FGGY_N"/>
    <property type="match status" value="1"/>
</dbReference>
<feature type="compositionally biased region" description="Basic and acidic residues" evidence="8">
    <location>
        <begin position="461"/>
        <end position="474"/>
    </location>
</feature>
<dbReference type="EMBL" id="LT629772">
    <property type="protein sequence ID" value="SDS15549.1"/>
    <property type="molecule type" value="Genomic_DNA"/>
</dbReference>
<proteinExistence type="inferred from homology"/>
<dbReference type="RefSeq" id="WP_091520960.1">
    <property type="nucleotide sequence ID" value="NZ_LT629772.1"/>
</dbReference>
<evidence type="ECO:0000256" key="2">
    <source>
        <dbReference type="ARBA" id="ARBA00022629"/>
    </source>
</evidence>
<sequence>MLLTHDLGTTGDKATLVADDGTLIASRTVSYPVRFAGDGTAEQDPGDWWRAFVEATRALLDRQRIDPTSIEAVSFSGQMMGVVGVDDVGEPVRPAIIWADTRSTAQCDRLIAEVGMERGYAITGHRLNPTYSLTKIMWLRDNEPDSYAKIKTVLQAKDFLALKLTGVRATDPSDASSTNAYDQRAGSWSEELIEAADVQRSIFPEIVASTDVVGTVTRQAAEETGLTVGTRVVMGGGDGPMAALGAGIIDAASGAYAYLGSSSWVSVSADQPLHDPQLRTMTFNHVLPGRFVPTATMQTGGAALQWVTEVLEPRADNAYRLLLAEAVEASASEHGLFFLPHLLGERSPYWNPLARAAFVGLQMNDDRAAMVRAVLEGVAFNLYTGLLAFIENGVAVSTVDAIGGAANAGLLLDVFADVWGVPVTSRELVSEAGAIGAAVVAGLGVGVFSDPEVARSISGARRAEASPEHRPDPGRHRRYQGEYAQFLDGYRALEPWFETLRR</sequence>
<evidence type="ECO:0000313" key="11">
    <source>
        <dbReference type="EMBL" id="SDS15549.1"/>
    </source>
</evidence>
<reference evidence="11 12" key="1">
    <citation type="submission" date="2016-10" db="EMBL/GenBank/DDBJ databases">
        <authorList>
            <person name="de Groot N.N."/>
        </authorList>
    </citation>
    <scope>NUCLEOTIDE SEQUENCE [LARGE SCALE GENOMIC DNA]</scope>
    <source>
        <strain evidence="11 12">DSM 21800</strain>
    </source>
</reference>
<dbReference type="Gene3D" id="3.30.420.40">
    <property type="match status" value="2"/>
</dbReference>
<dbReference type="SUPFAM" id="SSF53067">
    <property type="entry name" value="Actin-like ATPase domain"/>
    <property type="match status" value="2"/>
</dbReference>
<name>A0A1H1PXX5_9ACTN</name>
<dbReference type="AlphaFoldDB" id="A0A1H1PXX5"/>
<keyword evidence="6 7" id="KW-0067">ATP-binding</keyword>
<evidence type="ECO:0000256" key="4">
    <source>
        <dbReference type="ARBA" id="ARBA00022741"/>
    </source>
</evidence>
<organism evidence="11 12">
    <name type="scientific">Microlunatus soli</name>
    <dbReference type="NCBI Taxonomy" id="630515"/>
    <lineage>
        <taxon>Bacteria</taxon>
        <taxon>Bacillati</taxon>
        <taxon>Actinomycetota</taxon>
        <taxon>Actinomycetes</taxon>
        <taxon>Propionibacteriales</taxon>
        <taxon>Propionibacteriaceae</taxon>
        <taxon>Microlunatus</taxon>
    </lineage>
</organism>
<dbReference type="PANTHER" id="PTHR43095">
    <property type="entry name" value="SUGAR KINASE"/>
    <property type="match status" value="1"/>
</dbReference>
<dbReference type="GO" id="GO:0005997">
    <property type="term" value="P:xylulose metabolic process"/>
    <property type="evidence" value="ECO:0007669"/>
    <property type="project" value="InterPro"/>
</dbReference>
<dbReference type="InterPro" id="IPR018484">
    <property type="entry name" value="FGGY_N"/>
</dbReference>
<dbReference type="GO" id="GO:0005524">
    <property type="term" value="F:ATP binding"/>
    <property type="evidence" value="ECO:0007669"/>
    <property type="project" value="UniProtKB-KW"/>
</dbReference>
<evidence type="ECO:0000256" key="6">
    <source>
        <dbReference type="ARBA" id="ARBA00022840"/>
    </source>
</evidence>
<keyword evidence="5 7" id="KW-0418">Kinase</keyword>
<gene>
    <name evidence="7" type="primary">xylB</name>
    <name evidence="11" type="ORF">SAMN04489812_1050</name>
</gene>
<dbReference type="GO" id="GO:0004856">
    <property type="term" value="F:D-xylulokinase activity"/>
    <property type="evidence" value="ECO:0007669"/>
    <property type="project" value="UniProtKB-EC"/>
</dbReference>
<protein>
    <recommendedName>
        <fullName evidence="7">Xylulose kinase</fullName>
        <shortName evidence="7">Xylulokinase</shortName>
        <ecNumber evidence="7">2.7.1.17</ecNumber>
    </recommendedName>
</protein>
<dbReference type="PIRSF" id="PIRSF000538">
    <property type="entry name" value="GlpK"/>
    <property type="match status" value="1"/>
</dbReference>
<dbReference type="InterPro" id="IPR050406">
    <property type="entry name" value="FGGY_Carb_Kinase"/>
</dbReference>
<comment type="catalytic activity">
    <reaction evidence="7">
        <text>D-xylulose + ATP = D-xylulose 5-phosphate + ADP + H(+)</text>
        <dbReference type="Rhea" id="RHEA:10964"/>
        <dbReference type="ChEBI" id="CHEBI:15378"/>
        <dbReference type="ChEBI" id="CHEBI:17140"/>
        <dbReference type="ChEBI" id="CHEBI:30616"/>
        <dbReference type="ChEBI" id="CHEBI:57737"/>
        <dbReference type="ChEBI" id="CHEBI:456216"/>
        <dbReference type="EC" id="2.7.1.17"/>
    </reaction>
</comment>
<dbReference type="PANTHER" id="PTHR43095:SF5">
    <property type="entry name" value="XYLULOSE KINASE"/>
    <property type="match status" value="1"/>
</dbReference>
<dbReference type="GO" id="GO:0042732">
    <property type="term" value="P:D-xylose metabolic process"/>
    <property type="evidence" value="ECO:0007669"/>
    <property type="project" value="UniProtKB-KW"/>
</dbReference>
<evidence type="ECO:0000256" key="3">
    <source>
        <dbReference type="ARBA" id="ARBA00022679"/>
    </source>
</evidence>
<comment type="similarity">
    <text evidence="1 7">Belongs to the FGGY kinase family.</text>
</comment>
<evidence type="ECO:0000256" key="7">
    <source>
        <dbReference type="RuleBase" id="RU364073"/>
    </source>
</evidence>
<keyword evidence="4 7" id="KW-0547">Nucleotide-binding</keyword>
<keyword evidence="12" id="KW-1185">Reference proteome</keyword>
<dbReference type="OrthoDB" id="9805576at2"/>
<keyword evidence="3 7" id="KW-0808">Transferase</keyword>
<dbReference type="STRING" id="630515.SAMN04489812_1050"/>
<dbReference type="InterPro" id="IPR018485">
    <property type="entry name" value="FGGY_C"/>
</dbReference>
<dbReference type="InterPro" id="IPR043129">
    <property type="entry name" value="ATPase_NBD"/>
</dbReference>
<dbReference type="CDD" id="cd07805">
    <property type="entry name" value="ASKHA_NBD_FGGY_CvXK-like"/>
    <property type="match status" value="1"/>
</dbReference>
<feature type="domain" description="Carbohydrate kinase FGGY N-terminal" evidence="9">
    <location>
        <begin position="1"/>
        <end position="245"/>
    </location>
</feature>
<evidence type="ECO:0000313" key="12">
    <source>
        <dbReference type="Proteomes" id="UP000199103"/>
    </source>
</evidence>
<evidence type="ECO:0000259" key="9">
    <source>
        <dbReference type="Pfam" id="PF00370"/>
    </source>
</evidence>
<evidence type="ECO:0000256" key="1">
    <source>
        <dbReference type="ARBA" id="ARBA00009156"/>
    </source>
</evidence>